<keyword evidence="11 15" id="KW-0460">Magnesium</keyword>
<dbReference type="GO" id="GO:0046872">
    <property type="term" value="F:metal ion binding"/>
    <property type="evidence" value="ECO:0007669"/>
    <property type="project" value="UniProtKB-KW"/>
</dbReference>
<organism evidence="18 19">
    <name type="scientific">Pseudolycoriella hygida</name>
    <dbReference type="NCBI Taxonomy" id="35572"/>
    <lineage>
        <taxon>Eukaryota</taxon>
        <taxon>Metazoa</taxon>
        <taxon>Ecdysozoa</taxon>
        <taxon>Arthropoda</taxon>
        <taxon>Hexapoda</taxon>
        <taxon>Insecta</taxon>
        <taxon>Pterygota</taxon>
        <taxon>Neoptera</taxon>
        <taxon>Endopterygota</taxon>
        <taxon>Diptera</taxon>
        <taxon>Nematocera</taxon>
        <taxon>Sciaroidea</taxon>
        <taxon>Sciaridae</taxon>
        <taxon>Pseudolycoriella</taxon>
    </lineage>
</organism>
<keyword evidence="3 15" id="KW-0723">Serine/threonine-protein kinase</keyword>
<evidence type="ECO:0000256" key="2">
    <source>
        <dbReference type="ARBA" id="ARBA00009605"/>
    </source>
</evidence>
<dbReference type="FunFam" id="3.30.200.20:FF:000094">
    <property type="entry name" value="Serine/threonine-protein kinase receptor"/>
    <property type="match status" value="1"/>
</dbReference>
<evidence type="ECO:0000256" key="1">
    <source>
        <dbReference type="ARBA" id="ARBA00004479"/>
    </source>
</evidence>
<dbReference type="OrthoDB" id="547665at2759"/>
<dbReference type="CDD" id="cd14053">
    <property type="entry name" value="STKc_ACVR2"/>
    <property type="match status" value="1"/>
</dbReference>
<sequence>MWNFFILLVFCCCLGAMSRANLEQSKLQCACFNATAPESCTNNKITCDVEAGKVGSCFVVWSSDNVTGENRVSLQGCFINESCNNTECVSDGPTRNNVNYCCCRGNMCNSKFKYVPLPPSPEELEEVVIPAPPSDKPSENLVIVIVACCAVVIVLVSLGGVFFYRNRKTAMFNEVPTNEPDISSSSLTLNSPRPIHLIEQKARGRFGAVWRAQFKSDEVAVKIFPLQDKDSWQSEQEIFKLPRMKHLNILEYIGVEKHSETNEFWLITAYHSLGSLCDYLKAHTVSWSELCKIAESMARGLTHLHEEFPATKADGLKPAVAHRDFKSKNVLLKADLTACIADFGLALIFEPGKPCGETHGQVGTRRYMAPEVLEGAINFTRDAFLRIDVYACGLVLWELVSRCTEHDGAVPDYTLPFETELGIHPSVEEMQENVVTKKMRPRIPDHWRSHSGLNAICDTMEECWDHDAEARLSSSCVMERISQHTRYPTTQLFIESNTDTLIKNRTVSM</sequence>
<dbReference type="Gene3D" id="1.10.510.10">
    <property type="entry name" value="Transferase(Phosphotransferase) domain 1"/>
    <property type="match status" value="1"/>
</dbReference>
<evidence type="ECO:0000313" key="19">
    <source>
        <dbReference type="Proteomes" id="UP001151699"/>
    </source>
</evidence>
<keyword evidence="19" id="KW-1185">Reference proteome</keyword>
<dbReference type="PROSITE" id="PS00108">
    <property type="entry name" value="PROTEIN_KINASE_ST"/>
    <property type="match status" value="1"/>
</dbReference>
<dbReference type="GO" id="GO:0006950">
    <property type="term" value="P:response to stress"/>
    <property type="evidence" value="ECO:0007669"/>
    <property type="project" value="UniProtKB-ARBA"/>
</dbReference>
<gene>
    <name evidence="18" type="primary">ACVR2B_0</name>
    <name evidence="18" type="ORF">Bhyg_10952</name>
</gene>
<dbReference type="SUPFAM" id="SSF56112">
    <property type="entry name" value="Protein kinase-like (PK-like)"/>
    <property type="match status" value="1"/>
</dbReference>
<keyword evidence="15" id="KW-0464">Manganese</keyword>
<dbReference type="InterPro" id="IPR000719">
    <property type="entry name" value="Prot_kinase_dom"/>
</dbReference>
<comment type="caution">
    <text evidence="18">The sequence shown here is derived from an EMBL/GenBank/DDBJ whole genome shotgun (WGS) entry which is preliminary data.</text>
</comment>
<dbReference type="InterPro" id="IPR011009">
    <property type="entry name" value="Kinase-like_dom_sf"/>
</dbReference>
<dbReference type="GO" id="GO:0048179">
    <property type="term" value="C:activin receptor complex"/>
    <property type="evidence" value="ECO:0007669"/>
    <property type="project" value="TreeGrafter"/>
</dbReference>
<dbReference type="EMBL" id="WJQU01000003">
    <property type="protein sequence ID" value="KAJ6638219.1"/>
    <property type="molecule type" value="Genomic_DNA"/>
</dbReference>
<dbReference type="PANTHER" id="PTHR23255:SF98">
    <property type="entry name" value="SERINE_THREONINE-PROTEIN KINASE RECEPTOR"/>
    <property type="match status" value="1"/>
</dbReference>
<proteinExistence type="inferred from homology"/>
<evidence type="ECO:0000256" key="16">
    <source>
        <dbReference type="SAM" id="SignalP"/>
    </source>
</evidence>
<comment type="similarity">
    <text evidence="2 15">Belongs to the protein kinase superfamily. TKL Ser/Thr protein kinase family. TGFB receptor subfamily.</text>
</comment>
<keyword evidence="9 15" id="KW-0418">Kinase</keyword>
<keyword evidence="8 15" id="KW-0547">Nucleotide-binding</keyword>
<dbReference type="PROSITE" id="PS50011">
    <property type="entry name" value="PROTEIN_KINASE_DOM"/>
    <property type="match status" value="1"/>
</dbReference>
<dbReference type="InterPro" id="IPR000333">
    <property type="entry name" value="TGFB_receptor"/>
</dbReference>
<comment type="subcellular location">
    <subcellularLocation>
        <location evidence="1 15">Membrane</location>
        <topology evidence="1 15">Single-pass type I membrane protein</topology>
    </subcellularLocation>
</comment>
<dbReference type="SUPFAM" id="SSF57302">
    <property type="entry name" value="Snake toxin-like"/>
    <property type="match status" value="1"/>
</dbReference>
<evidence type="ECO:0000256" key="11">
    <source>
        <dbReference type="ARBA" id="ARBA00022842"/>
    </source>
</evidence>
<feature type="signal peptide" evidence="16">
    <location>
        <begin position="1"/>
        <end position="20"/>
    </location>
</feature>
<dbReference type="InterPro" id="IPR045860">
    <property type="entry name" value="Snake_toxin-like_sf"/>
</dbReference>
<evidence type="ECO:0000256" key="9">
    <source>
        <dbReference type="ARBA" id="ARBA00022777"/>
    </source>
</evidence>
<evidence type="ECO:0000256" key="14">
    <source>
        <dbReference type="ARBA" id="ARBA00023170"/>
    </source>
</evidence>
<accession>A0A9Q0MVE1</accession>
<dbReference type="Pfam" id="PF07714">
    <property type="entry name" value="PK_Tyr_Ser-Thr"/>
    <property type="match status" value="1"/>
</dbReference>
<keyword evidence="14 15" id="KW-0675">Receptor</keyword>
<dbReference type="CDD" id="cd23615">
    <property type="entry name" value="TFP_LU_ECD_ACVR2"/>
    <property type="match status" value="1"/>
</dbReference>
<dbReference type="GO" id="GO:0017002">
    <property type="term" value="F:activin receptor activity"/>
    <property type="evidence" value="ECO:0007669"/>
    <property type="project" value="TreeGrafter"/>
</dbReference>
<evidence type="ECO:0000256" key="8">
    <source>
        <dbReference type="ARBA" id="ARBA00022741"/>
    </source>
</evidence>
<evidence type="ECO:0000256" key="13">
    <source>
        <dbReference type="ARBA" id="ARBA00023136"/>
    </source>
</evidence>
<feature type="domain" description="Protein kinase" evidence="17">
    <location>
        <begin position="195"/>
        <end position="487"/>
    </location>
</feature>
<dbReference type="Gene3D" id="2.10.60.10">
    <property type="entry name" value="CD59"/>
    <property type="match status" value="1"/>
</dbReference>
<keyword evidence="4 15" id="KW-0808">Transferase</keyword>
<evidence type="ECO:0000313" key="18">
    <source>
        <dbReference type="EMBL" id="KAJ6638219.1"/>
    </source>
</evidence>
<comment type="cofactor">
    <cofactor evidence="15">
        <name>Mg(2+)</name>
        <dbReference type="ChEBI" id="CHEBI:18420"/>
    </cofactor>
    <cofactor evidence="15">
        <name>Mn(2+)</name>
        <dbReference type="ChEBI" id="CHEBI:29035"/>
    </cofactor>
</comment>
<feature type="chain" id="PRO_5040283756" description="Serine/threonine-protein kinase receptor" evidence="16">
    <location>
        <begin position="21"/>
        <end position="509"/>
    </location>
</feature>
<name>A0A9Q0MVE1_9DIPT</name>
<keyword evidence="13 15" id="KW-0472">Membrane</keyword>
<keyword evidence="12 15" id="KW-1133">Transmembrane helix</keyword>
<keyword evidence="5 15" id="KW-0812">Transmembrane</keyword>
<dbReference type="InterPro" id="IPR001245">
    <property type="entry name" value="Ser-Thr/Tyr_kinase_cat_dom"/>
</dbReference>
<feature type="transmembrane region" description="Helical" evidence="15">
    <location>
        <begin position="141"/>
        <end position="164"/>
    </location>
</feature>
<evidence type="ECO:0000256" key="4">
    <source>
        <dbReference type="ARBA" id="ARBA00022679"/>
    </source>
</evidence>
<dbReference type="EC" id="2.7.11.30" evidence="15"/>
<dbReference type="Gene3D" id="3.30.200.20">
    <property type="entry name" value="Phosphorylase Kinase, domain 1"/>
    <property type="match status" value="1"/>
</dbReference>
<keyword evidence="10 15" id="KW-0067">ATP-binding</keyword>
<dbReference type="AlphaFoldDB" id="A0A9Q0MVE1"/>
<reference evidence="18" key="1">
    <citation type="submission" date="2022-07" db="EMBL/GenBank/DDBJ databases">
        <authorList>
            <person name="Trinca V."/>
            <person name="Uliana J.V.C."/>
            <person name="Torres T.T."/>
            <person name="Ward R.J."/>
            <person name="Monesi N."/>
        </authorList>
    </citation>
    <scope>NUCLEOTIDE SEQUENCE</scope>
    <source>
        <strain evidence="18">HSMRA1968</strain>
        <tissue evidence="18">Whole embryos</tissue>
    </source>
</reference>
<evidence type="ECO:0000256" key="12">
    <source>
        <dbReference type="ARBA" id="ARBA00022989"/>
    </source>
</evidence>
<dbReference type="GO" id="GO:0048185">
    <property type="term" value="F:activin binding"/>
    <property type="evidence" value="ECO:0007669"/>
    <property type="project" value="TreeGrafter"/>
</dbReference>
<dbReference type="InterPro" id="IPR000472">
    <property type="entry name" value="Activin_recp"/>
</dbReference>
<protein>
    <recommendedName>
        <fullName evidence="15">Serine/threonine-protein kinase receptor</fullName>
        <ecNumber evidence="15">2.7.11.30</ecNumber>
    </recommendedName>
</protein>
<keyword evidence="6 15" id="KW-0479">Metal-binding</keyword>
<dbReference type="PANTHER" id="PTHR23255">
    <property type="entry name" value="TRANSFORMING GROWTH FACTOR-BETA RECEPTOR TYPE I AND II"/>
    <property type="match status" value="1"/>
</dbReference>
<evidence type="ECO:0000256" key="7">
    <source>
        <dbReference type="ARBA" id="ARBA00022729"/>
    </source>
</evidence>
<dbReference type="InterPro" id="IPR008271">
    <property type="entry name" value="Ser/Thr_kinase_AS"/>
</dbReference>
<dbReference type="Pfam" id="PF01064">
    <property type="entry name" value="Activin_recp"/>
    <property type="match status" value="1"/>
</dbReference>
<dbReference type="Proteomes" id="UP001151699">
    <property type="component" value="Chromosome X"/>
</dbReference>
<dbReference type="GO" id="GO:0005524">
    <property type="term" value="F:ATP binding"/>
    <property type="evidence" value="ECO:0007669"/>
    <property type="project" value="UniProtKB-UniRule"/>
</dbReference>
<dbReference type="PRINTS" id="PR00653">
    <property type="entry name" value="ACTIVIN2R"/>
</dbReference>
<dbReference type="GO" id="GO:0071363">
    <property type="term" value="P:cellular response to growth factor stimulus"/>
    <property type="evidence" value="ECO:0007669"/>
    <property type="project" value="TreeGrafter"/>
</dbReference>
<dbReference type="FunFam" id="1.10.510.10:FF:000099">
    <property type="entry name" value="Serine/threonine-protein kinase receptor"/>
    <property type="match status" value="1"/>
</dbReference>
<evidence type="ECO:0000256" key="6">
    <source>
        <dbReference type="ARBA" id="ARBA00022723"/>
    </source>
</evidence>
<evidence type="ECO:0000259" key="17">
    <source>
        <dbReference type="PROSITE" id="PS50011"/>
    </source>
</evidence>
<evidence type="ECO:0000256" key="5">
    <source>
        <dbReference type="ARBA" id="ARBA00022692"/>
    </source>
</evidence>
<keyword evidence="7 16" id="KW-0732">Signal</keyword>
<comment type="catalytic activity">
    <reaction evidence="15">
        <text>L-threonyl-[receptor-protein] + ATP = O-phospho-L-threonyl-[receptor-protein] + ADP + H(+)</text>
        <dbReference type="Rhea" id="RHEA:44880"/>
        <dbReference type="Rhea" id="RHEA-COMP:11024"/>
        <dbReference type="Rhea" id="RHEA-COMP:11025"/>
        <dbReference type="ChEBI" id="CHEBI:15378"/>
        <dbReference type="ChEBI" id="CHEBI:30013"/>
        <dbReference type="ChEBI" id="CHEBI:30616"/>
        <dbReference type="ChEBI" id="CHEBI:61977"/>
        <dbReference type="ChEBI" id="CHEBI:456216"/>
        <dbReference type="EC" id="2.7.11.30"/>
    </reaction>
</comment>
<evidence type="ECO:0000256" key="15">
    <source>
        <dbReference type="RuleBase" id="RU361271"/>
    </source>
</evidence>
<evidence type="ECO:0000256" key="10">
    <source>
        <dbReference type="ARBA" id="ARBA00022840"/>
    </source>
</evidence>
<evidence type="ECO:0000256" key="3">
    <source>
        <dbReference type="ARBA" id="ARBA00022527"/>
    </source>
</evidence>